<keyword evidence="4 7" id="KW-1133">Transmembrane helix</keyword>
<keyword evidence="5 7" id="KW-0472">Membrane</keyword>
<evidence type="ECO:0000256" key="1">
    <source>
        <dbReference type="ARBA" id="ARBA00004162"/>
    </source>
</evidence>
<evidence type="ECO:0000256" key="5">
    <source>
        <dbReference type="ARBA" id="ARBA00023136"/>
    </source>
</evidence>
<organism evidence="9 10">
    <name type="scientific">Ornithinibacillus caprae</name>
    <dbReference type="NCBI Taxonomy" id="2678566"/>
    <lineage>
        <taxon>Bacteria</taxon>
        <taxon>Bacillati</taxon>
        <taxon>Bacillota</taxon>
        <taxon>Bacilli</taxon>
        <taxon>Bacillales</taxon>
        <taxon>Bacillaceae</taxon>
        <taxon>Ornithinibacillus</taxon>
    </lineage>
</organism>
<feature type="transmembrane region" description="Helical" evidence="7">
    <location>
        <begin position="60"/>
        <end position="82"/>
    </location>
</feature>
<keyword evidence="10" id="KW-1185">Reference proteome</keyword>
<feature type="domain" description="RsgI N-terminal anti-sigma" evidence="8">
    <location>
        <begin position="2"/>
        <end position="48"/>
    </location>
</feature>
<evidence type="ECO:0000256" key="7">
    <source>
        <dbReference type="SAM" id="Phobius"/>
    </source>
</evidence>
<feature type="compositionally biased region" description="Low complexity" evidence="6">
    <location>
        <begin position="295"/>
        <end position="306"/>
    </location>
</feature>
<evidence type="ECO:0000313" key="10">
    <source>
        <dbReference type="Proteomes" id="UP000469125"/>
    </source>
</evidence>
<comment type="caution">
    <text evidence="9">The sequence shown here is derived from an EMBL/GenBank/DDBJ whole genome shotgun (WGS) entry which is preliminary data.</text>
</comment>
<gene>
    <name evidence="9" type="ORF">GMD78_10320</name>
</gene>
<reference evidence="9 10" key="1">
    <citation type="submission" date="2019-11" db="EMBL/GenBank/DDBJ databases">
        <authorList>
            <person name="Li X."/>
        </authorList>
    </citation>
    <scope>NUCLEOTIDE SEQUENCE [LARGE SCALE GENOMIC DNA]</scope>
    <source>
        <strain evidence="9 10">L9</strain>
    </source>
</reference>
<feature type="region of interest" description="Disordered" evidence="6">
    <location>
        <begin position="253"/>
        <end position="382"/>
    </location>
</feature>
<dbReference type="InterPro" id="IPR024449">
    <property type="entry name" value="Anti-sigma_RsgI_N"/>
</dbReference>
<dbReference type="PROSITE" id="PS51849">
    <property type="entry name" value="RSGI_N"/>
    <property type="match status" value="1"/>
</dbReference>
<sequence length="382" mass="43481">MNKGIVMEHQRNYTIVMTKDGLFEKAHPVSSEIGEEVLYEPFTSKNWFLDGLLAMKENALSFRVIAMACVITLIMIPVLTIMNQDKAYAYVDIDINPSVELEIDKEYRVSSINPINEDASMIVQELDHVIGKKVETAIELVIQEAETTGLYNLDRNVLVGINYVKDGDTTLDELLDGYFSEDPNFEWNIVTMQIPTEIRDAAKEMKRSMNQVLAETIEEESSEEIVELVTNDEREIIQSFYNDTDESLVIEEKSDEAEDDQNAKENNGKSDISKDDEEHPSELKGENGKVNSSGKNIENNSKVKNSVNKKDDNAKPSNSQADKAKKKQKDKGKEPGKQKDNKQKNNKKNDKKNNKKNDHKNNKNKNNGNKSKNHPSEKNYWK</sequence>
<comment type="subcellular location">
    <subcellularLocation>
        <location evidence="1">Cell membrane</location>
        <topology evidence="1">Single-pass membrane protein</topology>
    </subcellularLocation>
</comment>
<dbReference type="Pfam" id="PF23750">
    <property type="entry name" value="RsgI_M"/>
    <property type="match status" value="1"/>
</dbReference>
<dbReference type="GO" id="GO:0005886">
    <property type="term" value="C:plasma membrane"/>
    <property type="evidence" value="ECO:0007669"/>
    <property type="project" value="UniProtKB-SubCell"/>
</dbReference>
<evidence type="ECO:0000256" key="6">
    <source>
        <dbReference type="SAM" id="MobiDB-lite"/>
    </source>
</evidence>
<keyword evidence="2" id="KW-1003">Cell membrane</keyword>
<keyword evidence="3 7" id="KW-0812">Transmembrane</keyword>
<proteinExistence type="predicted"/>
<dbReference type="Pfam" id="PF12791">
    <property type="entry name" value="RsgI_N"/>
    <property type="match status" value="1"/>
</dbReference>
<evidence type="ECO:0000313" key="9">
    <source>
        <dbReference type="EMBL" id="MUK88787.1"/>
    </source>
</evidence>
<evidence type="ECO:0000256" key="2">
    <source>
        <dbReference type="ARBA" id="ARBA00022475"/>
    </source>
</evidence>
<protein>
    <recommendedName>
        <fullName evidence="8">RsgI N-terminal anti-sigma domain-containing protein</fullName>
    </recommendedName>
</protein>
<feature type="compositionally biased region" description="Basic and acidic residues" evidence="6">
    <location>
        <begin position="261"/>
        <end position="287"/>
    </location>
</feature>
<evidence type="ECO:0000256" key="3">
    <source>
        <dbReference type="ARBA" id="ARBA00022692"/>
    </source>
</evidence>
<accession>A0A6N8FLD2</accession>
<dbReference type="RefSeq" id="WP_155668772.1">
    <property type="nucleotide sequence ID" value="NZ_WOCA01000007.1"/>
</dbReference>
<name>A0A6N8FLD2_9BACI</name>
<evidence type="ECO:0000256" key="4">
    <source>
        <dbReference type="ARBA" id="ARBA00022989"/>
    </source>
</evidence>
<feature type="compositionally biased region" description="Basic and acidic residues" evidence="6">
    <location>
        <begin position="331"/>
        <end position="361"/>
    </location>
</feature>
<dbReference type="AlphaFoldDB" id="A0A6N8FLD2"/>
<dbReference type="EMBL" id="WOCA01000007">
    <property type="protein sequence ID" value="MUK88787.1"/>
    <property type="molecule type" value="Genomic_DNA"/>
</dbReference>
<evidence type="ECO:0000259" key="8">
    <source>
        <dbReference type="PROSITE" id="PS51849"/>
    </source>
</evidence>
<dbReference type="Proteomes" id="UP000469125">
    <property type="component" value="Unassembled WGS sequence"/>
</dbReference>
<dbReference type="InterPro" id="IPR055431">
    <property type="entry name" value="RsgI_M"/>
</dbReference>